<reference evidence="1" key="3">
    <citation type="submission" date="2025-09" db="UniProtKB">
        <authorList>
            <consortium name="Ensembl"/>
        </authorList>
    </citation>
    <scope>IDENTIFICATION</scope>
</reference>
<sequence>MPGADARHLAQATVSLAGEFLGVPTAAVTLGDADDVDHLVLREDGVDGHGLLQLLARPVHLVGDGSSVQLHLHQVRLLLDGAAPRTHLGVGEDADDLAVLLHGGEVLLQLLLALVVLPLLAVLGEGLLLGLVPEILVEAALALVADVLGEDGLEGAQTAGGVDVAGDSHHDHGGRLHDGHGLHHLLLRDRGRLTGAGPVHLPHDVRHAGLVAQEGGQVHRLAGVILREALGLSPVTAAPLAGQEAQRPVAHFGSSVAGTALHAPH</sequence>
<keyword evidence="2" id="KW-1185">Reference proteome</keyword>
<proteinExistence type="predicted"/>
<protein>
    <submittedName>
        <fullName evidence="1">Uncharacterized protein</fullName>
    </submittedName>
</protein>
<dbReference type="AlphaFoldDB" id="A0A672HMR4"/>
<dbReference type="OMA" id="TQTTMGF"/>
<dbReference type="Proteomes" id="UP000472267">
    <property type="component" value="Chromosome 4"/>
</dbReference>
<name>A0A672HMR4_SALFA</name>
<dbReference type="InParanoid" id="A0A672HMR4"/>
<evidence type="ECO:0000313" key="2">
    <source>
        <dbReference type="Proteomes" id="UP000472267"/>
    </source>
</evidence>
<evidence type="ECO:0000313" key="1">
    <source>
        <dbReference type="Ensembl" id="ENSSFAP00005030548.1"/>
    </source>
</evidence>
<organism evidence="1 2">
    <name type="scientific">Salarias fasciatus</name>
    <name type="common">Jewelled blenny</name>
    <name type="synonym">Blennius fasciatus</name>
    <dbReference type="NCBI Taxonomy" id="181472"/>
    <lineage>
        <taxon>Eukaryota</taxon>
        <taxon>Metazoa</taxon>
        <taxon>Chordata</taxon>
        <taxon>Craniata</taxon>
        <taxon>Vertebrata</taxon>
        <taxon>Euteleostomi</taxon>
        <taxon>Actinopterygii</taxon>
        <taxon>Neopterygii</taxon>
        <taxon>Teleostei</taxon>
        <taxon>Neoteleostei</taxon>
        <taxon>Acanthomorphata</taxon>
        <taxon>Ovalentaria</taxon>
        <taxon>Blenniimorphae</taxon>
        <taxon>Blenniiformes</taxon>
        <taxon>Blennioidei</taxon>
        <taxon>Blenniidae</taxon>
        <taxon>Salariinae</taxon>
        <taxon>Salarias</taxon>
    </lineage>
</organism>
<accession>A0A672HMR4</accession>
<dbReference type="Ensembl" id="ENSSFAT00005031650.1">
    <property type="protein sequence ID" value="ENSSFAP00005030548.1"/>
    <property type="gene ID" value="ENSSFAG00005015508.1"/>
</dbReference>
<reference evidence="1" key="1">
    <citation type="submission" date="2019-06" db="EMBL/GenBank/DDBJ databases">
        <authorList>
            <consortium name="Wellcome Sanger Institute Data Sharing"/>
        </authorList>
    </citation>
    <scope>NUCLEOTIDE SEQUENCE [LARGE SCALE GENOMIC DNA]</scope>
</reference>
<reference evidence="1" key="2">
    <citation type="submission" date="2025-08" db="UniProtKB">
        <authorList>
            <consortium name="Ensembl"/>
        </authorList>
    </citation>
    <scope>IDENTIFICATION</scope>
</reference>